<keyword evidence="3" id="KW-0687">Ribonucleoprotein</keyword>
<accession>A0A8H3EAE9</accession>
<evidence type="ECO:0000313" key="5">
    <source>
        <dbReference type="EMBL" id="CAE7224097.1"/>
    </source>
</evidence>
<keyword evidence="2" id="KW-0689">Ribosomal protein</keyword>
<evidence type="ECO:0000256" key="3">
    <source>
        <dbReference type="ARBA" id="ARBA00023274"/>
    </source>
</evidence>
<dbReference type="GO" id="GO:1990904">
    <property type="term" value="C:ribonucleoprotein complex"/>
    <property type="evidence" value="ECO:0007669"/>
    <property type="project" value="UniProtKB-KW"/>
</dbReference>
<feature type="compositionally biased region" description="Polar residues" evidence="4">
    <location>
        <begin position="382"/>
        <end position="396"/>
    </location>
</feature>
<dbReference type="GO" id="GO:0005840">
    <property type="term" value="C:ribosome"/>
    <property type="evidence" value="ECO:0007669"/>
    <property type="project" value="UniProtKB-KW"/>
</dbReference>
<proteinExistence type="inferred from homology"/>
<evidence type="ECO:0000256" key="4">
    <source>
        <dbReference type="SAM" id="MobiDB-lite"/>
    </source>
</evidence>
<organism evidence="5 6">
    <name type="scientific">Rhizoctonia solani</name>
    <dbReference type="NCBI Taxonomy" id="456999"/>
    <lineage>
        <taxon>Eukaryota</taxon>
        <taxon>Fungi</taxon>
        <taxon>Dikarya</taxon>
        <taxon>Basidiomycota</taxon>
        <taxon>Agaricomycotina</taxon>
        <taxon>Agaricomycetes</taxon>
        <taxon>Cantharellales</taxon>
        <taxon>Ceratobasidiaceae</taxon>
        <taxon>Rhizoctonia</taxon>
    </lineage>
</organism>
<dbReference type="InterPro" id="IPR014722">
    <property type="entry name" value="Rib_uL2_dom2"/>
</dbReference>
<evidence type="ECO:0000313" key="6">
    <source>
        <dbReference type="Proteomes" id="UP000663827"/>
    </source>
</evidence>
<dbReference type="EMBL" id="CAJNJQ010006220">
    <property type="protein sequence ID" value="CAE7224097.1"/>
    <property type="molecule type" value="Genomic_DNA"/>
</dbReference>
<comment type="similarity">
    <text evidence="1">Belongs to the universal ribosomal protein uL24 family.</text>
</comment>
<comment type="caution">
    <text evidence="5">The sequence shown here is derived from an EMBL/GenBank/DDBJ whole genome shotgun (WGS) entry which is preliminary data.</text>
</comment>
<dbReference type="Proteomes" id="UP000663827">
    <property type="component" value="Unassembled WGS sequence"/>
</dbReference>
<gene>
    <name evidence="5" type="ORF">RDB_LOCUS171626</name>
</gene>
<evidence type="ECO:0008006" key="7">
    <source>
        <dbReference type="Google" id="ProtNLM"/>
    </source>
</evidence>
<dbReference type="SUPFAM" id="SSF50104">
    <property type="entry name" value="Translation proteins SH3-like domain"/>
    <property type="match status" value="1"/>
</dbReference>
<reference evidence="5" key="1">
    <citation type="submission" date="2021-01" db="EMBL/GenBank/DDBJ databases">
        <authorList>
            <person name="Kaushik A."/>
        </authorList>
    </citation>
    <scope>NUCLEOTIDE SEQUENCE</scope>
    <source>
        <strain evidence="5">AG5</strain>
    </source>
</reference>
<dbReference type="GO" id="GO:0003723">
    <property type="term" value="F:RNA binding"/>
    <property type="evidence" value="ECO:0007669"/>
    <property type="project" value="InterPro"/>
</dbReference>
<dbReference type="AlphaFoldDB" id="A0A8H3EAE9"/>
<protein>
    <recommendedName>
        <fullName evidence="7">KOW domain-containing protein</fullName>
    </recommendedName>
</protein>
<sequence>MSGRYLTDSRVTRDFRHLTRGPAFRQRSRVPTKLATQPNYPKPSDRIKYWNIVPGDTVRVVRGTHAENKKQEVLSVDKTRNLVYLKDITMTRGQGENASKVSKPIHYSNLQLYLGVYELTDKDGKPKETEVYATRLSTSKPVYIPAARRWFWRRYAAGTSPSIPAPEGVAPRKNRTEIRWPEPKKRALPTIDFDYDTSADVVKEISWIPANISEHSEYPPYFHIPAPKSQQRISLSQKILADRARAVQNAYIAGKTDNTVPMEQYLARELSNPHSRAKKQERWQEAREERDRLRVTFMKAAKEARKTGGSVTTVGLNLTKKQAAKEGLFLFEAHIREADKARRAERAEQRGAVAKLEKKKLRKARKEKKREEALRNLVLEGANNQVLPSTQPQSAT</sequence>
<feature type="region of interest" description="Disordered" evidence="4">
    <location>
        <begin position="358"/>
        <end position="396"/>
    </location>
</feature>
<dbReference type="Gene3D" id="2.30.30.30">
    <property type="match status" value="1"/>
</dbReference>
<evidence type="ECO:0000256" key="1">
    <source>
        <dbReference type="ARBA" id="ARBA00010618"/>
    </source>
</evidence>
<feature type="compositionally biased region" description="Basic residues" evidence="4">
    <location>
        <begin position="358"/>
        <end position="368"/>
    </location>
</feature>
<dbReference type="InterPro" id="IPR008991">
    <property type="entry name" value="Translation_prot_SH3-like_sf"/>
</dbReference>
<name>A0A8H3EAE9_9AGAM</name>
<dbReference type="CDD" id="cd06089">
    <property type="entry name" value="KOW_RPL26"/>
    <property type="match status" value="1"/>
</dbReference>
<evidence type="ECO:0000256" key="2">
    <source>
        <dbReference type="ARBA" id="ARBA00022980"/>
    </source>
</evidence>
<dbReference type="InterPro" id="IPR041988">
    <property type="entry name" value="Ribosomal_uL24_KOW"/>
</dbReference>